<evidence type="ECO:0000313" key="7">
    <source>
        <dbReference type="Proteomes" id="UP000190064"/>
    </source>
</evidence>
<dbReference type="GO" id="GO:0005524">
    <property type="term" value="F:ATP binding"/>
    <property type="evidence" value="ECO:0007669"/>
    <property type="project" value="InterPro"/>
</dbReference>
<dbReference type="STRING" id="966.BTA35_0213995"/>
<dbReference type="Gene3D" id="1.10.8.60">
    <property type="match status" value="1"/>
</dbReference>
<feature type="region of interest" description="Disordered" evidence="4">
    <location>
        <begin position="788"/>
        <end position="812"/>
    </location>
</feature>
<comment type="catalytic activity">
    <reaction evidence="2">
        <text>Hydrolysis of proteins in presence of ATP.</text>
        <dbReference type="EC" id="3.4.21.53"/>
    </reaction>
</comment>
<dbReference type="Pfam" id="PF05362">
    <property type="entry name" value="Lon_C"/>
    <property type="match status" value="1"/>
</dbReference>
<keyword evidence="2" id="KW-0378">Hydrolase</keyword>
<dbReference type="Gene3D" id="3.40.50.300">
    <property type="entry name" value="P-loop containing nucleotide triphosphate hydrolases"/>
    <property type="match status" value="2"/>
</dbReference>
<protein>
    <recommendedName>
        <fullName evidence="2">endopeptidase La</fullName>
        <ecNumber evidence="2">3.4.21.53</ecNumber>
    </recommendedName>
</protein>
<dbReference type="SUPFAM" id="SSF52540">
    <property type="entry name" value="P-loop containing nucleoside triphosphate hydrolases"/>
    <property type="match status" value="1"/>
</dbReference>
<dbReference type="PANTHER" id="PTHR10046">
    <property type="entry name" value="ATP DEPENDENT LON PROTEASE FAMILY MEMBER"/>
    <property type="match status" value="1"/>
</dbReference>
<dbReference type="InterPro" id="IPR008269">
    <property type="entry name" value="Lon_proteolytic"/>
</dbReference>
<dbReference type="RefSeq" id="WP_078320437.1">
    <property type="nucleotide sequence ID" value="NZ_MTSD02000007.1"/>
</dbReference>
<feature type="coiled-coil region" evidence="3">
    <location>
        <begin position="210"/>
        <end position="237"/>
    </location>
</feature>
<dbReference type="Gene3D" id="3.30.230.10">
    <property type="match status" value="1"/>
</dbReference>
<dbReference type="GO" id="GO:0006508">
    <property type="term" value="P:proteolysis"/>
    <property type="evidence" value="ECO:0007669"/>
    <property type="project" value="UniProtKB-KW"/>
</dbReference>
<keyword evidence="1 2" id="KW-0645">Protease</keyword>
<evidence type="ECO:0000313" key="6">
    <source>
        <dbReference type="EMBL" id="OOV86323.1"/>
    </source>
</evidence>
<comment type="similarity">
    <text evidence="2">Belongs to the peptidase S16 family.</text>
</comment>
<accession>A0A1T1H910</accession>
<feature type="compositionally biased region" description="Basic residues" evidence="4">
    <location>
        <begin position="790"/>
        <end position="812"/>
    </location>
</feature>
<dbReference type="Pfam" id="PF13654">
    <property type="entry name" value="AAA_32"/>
    <property type="match status" value="1"/>
</dbReference>
<dbReference type="InterPro" id="IPR014721">
    <property type="entry name" value="Ribsml_uS5_D2-typ_fold_subgr"/>
</dbReference>
<name>A0A1T1H910_OCELI</name>
<dbReference type="EMBL" id="MTSD02000007">
    <property type="protein sequence ID" value="OOV86323.1"/>
    <property type="molecule type" value="Genomic_DNA"/>
</dbReference>
<dbReference type="InterPro" id="IPR046843">
    <property type="entry name" value="LonB_AAA-LID"/>
</dbReference>
<dbReference type="AlphaFoldDB" id="A0A1T1H910"/>
<dbReference type="Pfam" id="PF20436">
    <property type="entry name" value="LonB_AAA-LID"/>
    <property type="match status" value="1"/>
</dbReference>
<comment type="caution">
    <text evidence="6">The sequence shown here is derived from an EMBL/GenBank/DDBJ whole genome shotgun (WGS) entry which is preliminary data.</text>
</comment>
<dbReference type="InterPro" id="IPR020568">
    <property type="entry name" value="Ribosomal_Su5_D2-typ_SF"/>
</dbReference>
<dbReference type="PRINTS" id="PR00830">
    <property type="entry name" value="ENDOLAPTASE"/>
</dbReference>
<feature type="active site" evidence="2">
    <location>
        <position position="697"/>
    </location>
</feature>
<dbReference type="SUPFAM" id="SSF54211">
    <property type="entry name" value="Ribosomal protein S5 domain 2-like"/>
    <property type="match status" value="1"/>
</dbReference>
<sequence length="812" mass="90286">MQAPKPLALSRLKKRCVKKRLPANTARIQPLDRFIGQQRAEQAVRFAIAVPDKGYNLFAMGDNGLGKRTMLKRFLEKHASTRSAPDDWCYVNNFESPRKPWAIRLPAGMAITLKKDMEALIKELRHAIPAAFEQESFVEQAESIREDFSEQQDTMLKEVAAEAGKHKLKLVLQNPGGYSFMPVDDEGEAYAVKDFNELPEERRLEFKDGIELMEKDLRAALRDLAHMEKDIREKQQQLNENITLTAIQHWLSELHDKYADYERVLDYLNALQKDLVENVEIFLEEDENTDAVTRASPDHKIPARYQINVMTTNDADSGAPLVIEDMPTHNNLVGLLENVTYMGTVATDFSLIRPGALHRANGGFLILDAGKLLQQPYAWDGLKLALRTGCLRIDTLEKQLTLSGNVSLEPEPMALNVTIALLGDAEQYYLLQRYDPDFGELFKVLAEFESDMPRNEENETLYARLVSSMVKDDELLSLNRDALMKVIEVGARQAEHQNRLSLNAADLKHLLREADYCARADQKDQIDAQAVDQALEGREYRSGHIRERMFNNIHDGTILIDTQGEKVGQVNGLTVLRVGESEFGQPSRITGTVRYGNGDVLDIERSVHLGGALHSKGVMILSAFLNAQFGVDEPLPLSASLGFEQSYNGVDGDSASLGGLVCLLSAMSGVPVRQSLAITGSINQFGEVQPIGGVNEKVEGFFATCKERGLTGDQGVIIPVQNVDNLMLSDEVIDACANDQFAIYAVEHVEQAIKLMTGVASGTANEKGHFAKNTLYGKIQHRLKELCGKPHGKQGKSKRKRMAKKASSKQAG</sequence>
<evidence type="ECO:0000256" key="3">
    <source>
        <dbReference type="SAM" id="Coils"/>
    </source>
</evidence>
<dbReference type="GO" id="GO:0030163">
    <property type="term" value="P:protein catabolic process"/>
    <property type="evidence" value="ECO:0007669"/>
    <property type="project" value="InterPro"/>
</dbReference>
<dbReference type="GO" id="GO:0004252">
    <property type="term" value="F:serine-type endopeptidase activity"/>
    <property type="evidence" value="ECO:0007669"/>
    <property type="project" value="UniProtKB-UniRule"/>
</dbReference>
<dbReference type="GO" id="GO:0004176">
    <property type="term" value="F:ATP-dependent peptidase activity"/>
    <property type="evidence" value="ECO:0007669"/>
    <property type="project" value="UniProtKB-UniRule"/>
</dbReference>
<evidence type="ECO:0000256" key="1">
    <source>
        <dbReference type="ARBA" id="ARBA00022670"/>
    </source>
</evidence>
<proteinExistence type="inferred from homology"/>
<organism evidence="6 7">
    <name type="scientific">Oceanospirillum linum</name>
    <dbReference type="NCBI Taxonomy" id="966"/>
    <lineage>
        <taxon>Bacteria</taxon>
        <taxon>Pseudomonadati</taxon>
        <taxon>Pseudomonadota</taxon>
        <taxon>Gammaproteobacteria</taxon>
        <taxon>Oceanospirillales</taxon>
        <taxon>Oceanospirillaceae</taxon>
        <taxon>Oceanospirillum</taxon>
    </lineage>
</organism>
<dbReference type="EC" id="3.4.21.53" evidence="2"/>
<evidence type="ECO:0000256" key="2">
    <source>
        <dbReference type="PROSITE-ProRule" id="PRU01122"/>
    </source>
</evidence>
<feature type="domain" description="Lon proteolytic" evidence="5">
    <location>
        <begin position="564"/>
        <end position="759"/>
    </location>
</feature>
<keyword evidence="3" id="KW-0175">Coiled coil</keyword>
<evidence type="ECO:0000259" key="5">
    <source>
        <dbReference type="PROSITE" id="PS51786"/>
    </source>
</evidence>
<keyword evidence="2" id="KW-0720">Serine protease</keyword>
<dbReference type="InterPro" id="IPR041699">
    <property type="entry name" value="AAA_32"/>
</dbReference>
<dbReference type="InterPro" id="IPR027417">
    <property type="entry name" value="P-loop_NTPase"/>
</dbReference>
<keyword evidence="7" id="KW-1185">Reference proteome</keyword>
<dbReference type="Proteomes" id="UP000190064">
    <property type="component" value="Unassembled WGS sequence"/>
</dbReference>
<gene>
    <name evidence="6" type="ORF">BTA35_0213995</name>
</gene>
<reference evidence="6" key="1">
    <citation type="submission" date="2017-02" db="EMBL/GenBank/DDBJ databases">
        <title>Draft Genome Sequence of the Salt Water Bacterium Oceanospirillum linum ATCC 11336.</title>
        <authorList>
            <person name="Trachtenberg A.M."/>
            <person name="Carney J.G."/>
            <person name="Linnane J.D."/>
            <person name="Rheaume B.A."/>
            <person name="Pitts N.L."/>
            <person name="Mykles D.L."/>
            <person name="Maclea K.S."/>
        </authorList>
    </citation>
    <scope>NUCLEOTIDE SEQUENCE [LARGE SCALE GENOMIC DNA]</scope>
    <source>
        <strain evidence="6">ATCC 11336</strain>
    </source>
</reference>
<evidence type="ECO:0000256" key="4">
    <source>
        <dbReference type="SAM" id="MobiDB-lite"/>
    </source>
</evidence>
<dbReference type="Pfam" id="PF20437">
    <property type="entry name" value="LonC_helical"/>
    <property type="match status" value="1"/>
</dbReference>
<dbReference type="InterPro" id="IPR046844">
    <property type="entry name" value="Lon-like_helical"/>
</dbReference>
<feature type="active site" evidence="2">
    <location>
        <position position="654"/>
    </location>
</feature>
<dbReference type="PROSITE" id="PS51786">
    <property type="entry name" value="LON_PROTEOLYTIC"/>
    <property type="match status" value="1"/>
</dbReference>
<dbReference type="InterPro" id="IPR027065">
    <property type="entry name" value="Lon_Prtase"/>
</dbReference>